<protein>
    <submittedName>
        <fullName evidence="5">UBX domain-containing protein</fullName>
    </submittedName>
</protein>
<reference evidence="5" key="1">
    <citation type="submission" date="2017-02" db="UniProtKB">
        <authorList>
            <consortium name="WormBaseParasite"/>
        </authorList>
    </citation>
    <scope>IDENTIFICATION</scope>
</reference>
<dbReference type="EMBL" id="UYYF01000112">
    <property type="protein sequence ID" value="VDM96300.1"/>
    <property type="molecule type" value="Genomic_DNA"/>
</dbReference>
<dbReference type="InterPro" id="IPR001012">
    <property type="entry name" value="UBX_dom"/>
</dbReference>
<evidence type="ECO:0000256" key="1">
    <source>
        <dbReference type="SAM" id="MobiDB-lite"/>
    </source>
</evidence>
<dbReference type="WBParaSite" id="TCLT_0000106301-mRNA-1">
    <property type="protein sequence ID" value="TCLT_0000106301-mRNA-1"/>
    <property type="gene ID" value="TCLT_0000106301"/>
</dbReference>
<feature type="region of interest" description="Disordered" evidence="1">
    <location>
        <begin position="19"/>
        <end position="42"/>
    </location>
</feature>
<dbReference type="CDD" id="cd16119">
    <property type="entry name" value="UBX_UBXN6"/>
    <property type="match status" value="1"/>
</dbReference>
<evidence type="ECO:0000313" key="3">
    <source>
        <dbReference type="EMBL" id="VDM96300.1"/>
    </source>
</evidence>
<evidence type="ECO:0000313" key="4">
    <source>
        <dbReference type="Proteomes" id="UP000276776"/>
    </source>
</evidence>
<dbReference type="PROSITE" id="PS50033">
    <property type="entry name" value="UBX"/>
    <property type="match status" value="1"/>
</dbReference>
<organism evidence="5">
    <name type="scientific">Thelazia callipaeda</name>
    <name type="common">Oriental eyeworm</name>
    <name type="synonym">Parasitic nematode</name>
    <dbReference type="NCBI Taxonomy" id="103827"/>
    <lineage>
        <taxon>Eukaryota</taxon>
        <taxon>Metazoa</taxon>
        <taxon>Ecdysozoa</taxon>
        <taxon>Nematoda</taxon>
        <taxon>Chromadorea</taxon>
        <taxon>Rhabditida</taxon>
        <taxon>Spirurina</taxon>
        <taxon>Spiruromorpha</taxon>
        <taxon>Thelazioidea</taxon>
        <taxon>Thelaziidae</taxon>
        <taxon>Thelazia</taxon>
    </lineage>
</organism>
<accession>A0A0N5CLR6</accession>
<keyword evidence="4" id="KW-1185">Reference proteome</keyword>
<evidence type="ECO:0000313" key="5">
    <source>
        <dbReference type="WBParaSite" id="TCLT_0000106301-mRNA-1"/>
    </source>
</evidence>
<dbReference type="Gene3D" id="3.10.20.90">
    <property type="entry name" value="Phosphatidylinositol 3-kinase Catalytic Subunit, Chain A, domain 1"/>
    <property type="match status" value="1"/>
</dbReference>
<dbReference type="OrthoDB" id="49605at2759"/>
<gene>
    <name evidence="3" type="ORF">TCLT_LOCUS1064</name>
</gene>
<dbReference type="OMA" id="VFFRCPM"/>
<dbReference type="PANTHER" id="PTHR23153:SF38">
    <property type="entry name" value="UBX DOMAIN-CONTAINING PROTEIN 6"/>
    <property type="match status" value="1"/>
</dbReference>
<dbReference type="SUPFAM" id="SSF143503">
    <property type="entry name" value="PUG domain-like"/>
    <property type="match status" value="1"/>
</dbReference>
<dbReference type="AlphaFoldDB" id="A0A0N5CLR6"/>
<proteinExistence type="predicted"/>
<dbReference type="Pfam" id="PF00789">
    <property type="entry name" value="UBX"/>
    <property type="match status" value="1"/>
</dbReference>
<dbReference type="GO" id="GO:0005737">
    <property type="term" value="C:cytoplasm"/>
    <property type="evidence" value="ECO:0007669"/>
    <property type="project" value="TreeGrafter"/>
</dbReference>
<dbReference type="InterPro" id="IPR029071">
    <property type="entry name" value="Ubiquitin-like_domsf"/>
</dbReference>
<dbReference type="InterPro" id="IPR018997">
    <property type="entry name" value="PUB_domain"/>
</dbReference>
<reference evidence="3 4" key="2">
    <citation type="submission" date="2018-11" db="EMBL/GenBank/DDBJ databases">
        <authorList>
            <consortium name="Pathogen Informatics"/>
        </authorList>
    </citation>
    <scope>NUCLEOTIDE SEQUENCE [LARGE SCALE GENOMIC DNA]</scope>
</reference>
<dbReference type="Gene3D" id="1.20.58.2190">
    <property type="match status" value="1"/>
</dbReference>
<dbReference type="SMART" id="SM00580">
    <property type="entry name" value="PUG"/>
    <property type="match status" value="1"/>
</dbReference>
<feature type="domain" description="UBX" evidence="2">
    <location>
        <begin position="339"/>
        <end position="416"/>
    </location>
</feature>
<dbReference type="SMART" id="SM00166">
    <property type="entry name" value="UBX"/>
    <property type="match status" value="1"/>
</dbReference>
<dbReference type="Pfam" id="PF09409">
    <property type="entry name" value="PUB"/>
    <property type="match status" value="1"/>
</dbReference>
<dbReference type="Proteomes" id="UP000276776">
    <property type="component" value="Unassembled WGS sequence"/>
</dbReference>
<dbReference type="SUPFAM" id="SSF54236">
    <property type="entry name" value="Ubiquitin-like"/>
    <property type="match status" value="1"/>
</dbReference>
<sequence length="444" mass="51094">MDRLKKFVNEKKIEKSFKKAGVGHRLTDDSSVHASNPKQPNWDARFQPELSSAKCLATSDIAAEAAYKRMNVGTTKESLTQRNIRLRALKELEAEKKGNQQTNEVTTEPKINVKKDQAFEHGSAISGVYFTCDILGDAQLTKSEVLRKVEEFLRSRMDQDPMTASSLMIFTLNSYEKIQICSATIQKYLQNLIECPDEAKYRRIRLNNKAFQERVLSVCGGKEFLLASGFEEMELSVNEQKELFLVMTDESVMNLHLLIQAVEFLQAGKAVPIKLSRNMIVYKLEPNQVITNPQLPHEFFELDAAEIKKEQLRKEADVEKLLTLRTEEMRNKDKILRNNRYKYTLIRIRFPDRFLLQGTFRCCEPFSAVRNFVEQHLSASESIVFDLIDPVSGKIISDYTKTLSELSLFPAAVLHFEWDVNAHQQKRNTNKVIELEIQNCFCGY</sequence>
<dbReference type="InterPro" id="IPR036339">
    <property type="entry name" value="PUB-like_dom_sf"/>
</dbReference>
<evidence type="ECO:0000259" key="2">
    <source>
        <dbReference type="PROSITE" id="PS50033"/>
    </source>
</evidence>
<dbReference type="STRING" id="103827.A0A0N5CLR6"/>
<dbReference type="PANTHER" id="PTHR23153">
    <property type="entry name" value="UBX-RELATED"/>
    <property type="match status" value="1"/>
</dbReference>
<name>A0A0N5CLR6_THECL</name>